<keyword evidence="3" id="KW-1185">Reference proteome</keyword>
<protein>
    <recommendedName>
        <fullName evidence="1">Thiopeptide-type bacteriocin biosynthesis domain-containing protein</fullName>
    </recommendedName>
</protein>
<comment type="caution">
    <text evidence="2">The sequence shown here is derived from an EMBL/GenBank/DDBJ whole genome shotgun (WGS) entry which is preliminary data.</text>
</comment>
<dbReference type="NCBIfam" id="NF045556">
    <property type="entry name" value="TbtD_PbtD_pyrid"/>
    <property type="match status" value="1"/>
</dbReference>
<organism evidence="2 3">
    <name type="scientific">Actinomadura litoris</name>
    <dbReference type="NCBI Taxonomy" id="2678616"/>
    <lineage>
        <taxon>Bacteria</taxon>
        <taxon>Bacillati</taxon>
        <taxon>Actinomycetota</taxon>
        <taxon>Actinomycetes</taxon>
        <taxon>Streptosporangiales</taxon>
        <taxon>Thermomonosporaceae</taxon>
        <taxon>Actinomadura</taxon>
    </lineage>
</organism>
<evidence type="ECO:0000259" key="1">
    <source>
        <dbReference type="Pfam" id="PF14028"/>
    </source>
</evidence>
<evidence type="ECO:0000313" key="2">
    <source>
        <dbReference type="EMBL" id="MUN35308.1"/>
    </source>
</evidence>
<dbReference type="AlphaFoldDB" id="A0A7K1KSZ4"/>
<reference evidence="2 3" key="1">
    <citation type="submission" date="2019-11" db="EMBL/GenBank/DDBJ databases">
        <authorList>
            <person name="Cao P."/>
        </authorList>
    </citation>
    <scope>NUCLEOTIDE SEQUENCE [LARGE SCALE GENOMIC DNA]</scope>
    <source>
        <strain evidence="2 3">NEAU-AAG5</strain>
    </source>
</reference>
<dbReference type="Pfam" id="PF14028">
    <property type="entry name" value="Lant_dehydr_C"/>
    <property type="match status" value="1"/>
</dbReference>
<proteinExistence type="predicted"/>
<evidence type="ECO:0000313" key="3">
    <source>
        <dbReference type="Proteomes" id="UP000432015"/>
    </source>
</evidence>
<name>A0A7K1KSZ4_9ACTN</name>
<dbReference type="Proteomes" id="UP000432015">
    <property type="component" value="Unassembled WGS sequence"/>
</dbReference>
<accession>A0A7K1KSZ4</accession>
<feature type="domain" description="Thiopeptide-type bacteriocin biosynthesis" evidence="1">
    <location>
        <begin position="3"/>
        <end position="330"/>
    </location>
</feature>
<gene>
    <name evidence="2" type="ORF">GNZ18_01635</name>
</gene>
<dbReference type="InterPro" id="IPR054643">
    <property type="entry name" value="TbtD_PbtD_pyrid"/>
</dbReference>
<dbReference type="EMBL" id="WOFH01000001">
    <property type="protein sequence ID" value="MUN35308.1"/>
    <property type="molecule type" value="Genomic_DNA"/>
</dbReference>
<sequence length="351" mass="38988">MRWYGFRIYYYADDKEALILDGIRPAFQRFAGDVEAAFFLRHWIHGPHVRICVRCERDALETVVRPAVTESVGGFLLECPSTRRLVPEEHLPMHRRLAELESETEDLLPWRWDNTIRFTGTFDIDALKADFYSGTSGLAFAMTEAVAAGRQRLAAAFDLMVATAHTLSGVGLARGAISYRSHSDAFLHGFPEGRGLSSGWDEHYRRNAAALTGRVRAVASALDGGGGHVPHVREWVDTLLPLRDRAVADGLLSDDGPPPGADSLGITDLTRVSPFHRELFGSDVWNEQVKAADWFLGYKLMLNCTYLHLTRLGVKPVERFLLCDMAARAVEDALGVSVAELARTPVGEVRR</sequence>
<dbReference type="RefSeq" id="WP_156214266.1">
    <property type="nucleotide sequence ID" value="NZ_WOFH01000001.1"/>
</dbReference>
<dbReference type="InterPro" id="IPR023809">
    <property type="entry name" value="Thiopep_bacteriocin_synth_dom"/>
</dbReference>